<proteinExistence type="predicted"/>
<comment type="caution">
    <text evidence="8">The sequence shown here is derived from an EMBL/GenBank/DDBJ whole genome shotgun (WGS) entry which is preliminary data.</text>
</comment>
<protein>
    <submittedName>
        <fullName evidence="8">Lipid A biosynthesis lauroyl acyltransferase</fullName>
    </submittedName>
</protein>
<evidence type="ECO:0000313" key="9">
    <source>
        <dbReference type="Proteomes" id="UP000644693"/>
    </source>
</evidence>
<dbReference type="GO" id="GO:0016746">
    <property type="term" value="F:acyltransferase activity"/>
    <property type="evidence" value="ECO:0007669"/>
    <property type="project" value="UniProtKB-KW"/>
</dbReference>
<dbReference type="RefSeq" id="WP_189477728.1">
    <property type="nucleotide sequence ID" value="NZ_BMYM01000002.1"/>
</dbReference>
<evidence type="ECO:0000256" key="2">
    <source>
        <dbReference type="ARBA" id="ARBA00022475"/>
    </source>
</evidence>
<gene>
    <name evidence="8" type="primary">htrB</name>
    <name evidence="8" type="ORF">GCM10007053_20710</name>
</gene>
<dbReference type="PIRSF" id="PIRSF026649">
    <property type="entry name" value="MsbB"/>
    <property type="match status" value="1"/>
</dbReference>
<evidence type="ECO:0000256" key="3">
    <source>
        <dbReference type="ARBA" id="ARBA00022519"/>
    </source>
</evidence>
<dbReference type="Pfam" id="PF03279">
    <property type="entry name" value="Lip_A_acyltrans"/>
    <property type="match status" value="1"/>
</dbReference>
<keyword evidence="2" id="KW-1003">Cell membrane</keyword>
<evidence type="ECO:0000313" key="8">
    <source>
        <dbReference type="EMBL" id="GHD34667.1"/>
    </source>
</evidence>
<sequence>MDSLKVALIKLALTVCSRLPLSWARAAGRGLSLLYWPLGGRSRVVTLRNIELAYSELPLAERKTLARRSIASTAELISEMGHVWLRPWSQSRKYIVQVHGAEQITNALAAKRGVIVLAPHLGNWEVLGLHLGELGDTVSLYSPPALAGLGPLIETGRQRSGATLVPTDSRGLARLLRSVKQGGISGILPDQVPRDLASGQNAPFMGISCFTPTLANNMIRRTGALAVFGFAQRIDDGFIVRYLPAEDDIYSDDDATSLAALNRGVEACLGYCPEQYQWEYKRFKQRPAGADDVYSDLKKHSRRRKSTGSEGKAE</sequence>
<dbReference type="CDD" id="cd07984">
    <property type="entry name" value="LPLAT_LABLAT-like"/>
    <property type="match status" value="1"/>
</dbReference>
<keyword evidence="3" id="KW-0997">Cell inner membrane</keyword>
<reference evidence="8" key="1">
    <citation type="journal article" date="2014" name="Int. J. Syst. Evol. Microbiol.">
        <title>Complete genome sequence of Corynebacterium casei LMG S-19264T (=DSM 44701T), isolated from a smear-ripened cheese.</title>
        <authorList>
            <consortium name="US DOE Joint Genome Institute (JGI-PGF)"/>
            <person name="Walter F."/>
            <person name="Albersmeier A."/>
            <person name="Kalinowski J."/>
            <person name="Ruckert C."/>
        </authorList>
    </citation>
    <scope>NUCLEOTIDE SEQUENCE</scope>
    <source>
        <strain evidence="8">KCTC 23430</strain>
    </source>
</reference>
<dbReference type="InterPro" id="IPR004960">
    <property type="entry name" value="LipA_acyltrans"/>
</dbReference>
<keyword evidence="4" id="KW-0808">Transferase</keyword>
<evidence type="ECO:0000256" key="5">
    <source>
        <dbReference type="ARBA" id="ARBA00023136"/>
    </source>
</evidence>
<dbReference type="GO" id="GO:0005886">
    <property type="term" value="C:plasma membrane"/>
    <property type="evidence" value="ECO:0007669"/>
    <property type="project" value="UniProtKB-SubCell"/>
</dbReference>
<dbReference type="Proteomes" id="UP000644693">
    <property type="component" value="Unassembled WGS sequence"/>
</dbReference>
<keyword evidence="5" id="KW-0472">Membrane</keyword>
<comment type="subcellular location">
    <subcellularLocation>
        <location evidence="1">Cell inner membrane</location>
    </subcellularLocation>
</comment>
<name>A0A919CKQ1_9GAMM</name>
<organism evidence="8 9">
    <name type="scientific">Parahalioglobus pacificus</name>
    <dbReference type="NCBI Taxonomy" id="930806"/>
    <lineage>
        <taxon>Bacteria</taxon>
        <taxon>Pseudomonadati</taxon>
        <taxon>Pseudomonadota</taxon>
        <taxon>Gammaproteobacteria</taxon>
        <taxon>Cellvibrionales</taxon>
        <taxon>Halieaceae</taxon>
        <taxon>Parahalioglobus</taxon>
    </lineage>
</organism>
<evidence type="ECO:0000256" key="4">
    <source>
        <dbReference type="ARBA" id="ARBA00022679"/>
    </source>
</evidence>
<evidence type="ECO:0000256" key="7">
    <source>
        <dbReference type="SAM" id="MobiDB-lite"/>
    </source>
</evidence>
<accession>A0A919CKQ1</accession>
<evidence type="ECO:0000256" key="1">
    <source>
        <dbReference type="ARBA" id="ARBA00004533"/>
    </source>
</evidence>
<keyword evidence="6 8" id="KW-0012">Acyltransferase</keyword>
<reference evidence="8" key="2">
    <citation type="submission" date="2020-09" db="EMBL/GenBank/DDBJ databases">
        <authorList>
            <person name="Sun Q."/>
            <person name="Kim S."/>
        </authorList>
    </citation>
    <scope>NUCLEOTIDE SEQUENCE</scope>
    <source>
        <strain evidence="8">KCTC 23430</strain>
    </source>
</reference>
<keyword evidence="9" id="KW-1185">Reference proteome</keyword>
<dbReference type="PANTHER" id="PTHR30606">
    <property type="entry name" value="LIPID A BIOSYNTHESIS LAUROYL ACYLTRANSFERASE"/>
    <property type="match status" value="1"/>
</dbReference>
<dbReference type="GO" id="GO:0009247">
    <property type="term" value="P:glycolipid biosynthetic process"/>
    <property type="evidence" value="ECO:0007669"/>
    <property type="project" value="UniProtKB-ARBA"/>
</dbReference>
<evidence type="ECO:0000256" key="6">
    <source>
        <dbReference type="ARBA" id="ARBA00023315"/>
    </source>
</evidence>
<dbReference type="AlphaFoldDB" id="A0A919CKQ1"/>
<dbReference type="EMBL" id="BMYM01000002">
    <property type="protein sequence ID" value="GHD34667.1"/>
    <property type="molecule type" value="Genomic_DNA"/>
</dbReference>
<dbReference type="PANTHER" id="PTHR30606:SF10">
    <property type="entry name" value="PHOSPHATIDYLINOSITOL MANNOSIDE ACYLTRANSFERASE"/>
    <property type="match status" value="1"/>
</dbReference>
<feature type="region of interest" description="Disordered" evidence="7">
    <location>
        <begin position="294"/>
        <end position="314"/>
    </location>
</feature>